<evidence type="ECO:0000256" key="1">
    <source>
        <dbReference type="ARBA" id="ARBA00038215"/>
    </source>
</evidence>
<dbReference type="InterPro" id="IPR012338">
    <property type="entry name" value="Beta-lactam/transpept-like"/>
</dbReference>
<dbReference type="Pfam" id="PF11954">
    <property type="entry name" value="DUF3471"/>
    <property type="match status" value="1"/>
</dbReference>
<comment type="similarity">
    <text evidence="1">Belongs to the peptidase S12 family.</text>
</comment>
<evidence type="ECO:0000313" key="4">
    <source>
        <dbReference type="EMBL" id="CEJ84804.1"/>
    </source>
</evidence>
<organism evidence="4 5">
    <name type="scientific">[Torrubiella] hemipterigena</name>
    <dbReference type="NCBI Taxonomy" id="1531966"/>
    <lineage>
        <taxon>Eukaryota</taxon>
        <taxon>Fungi</taxon>
        <taxon>Dikarya</taxon>
        <taxon>Ascomycota</taxon>
        <taxon>Pezizomycotina</taxon>
        <taxon>Sordariomycetes</taxon>
        <taxon>Hypocreomycetidae</taxon>
        <taxon>Hypocreales</taxon>
        <taxon>Clavicipitaceae</taxon>
        <taxon>Clavicipitaceae incertae sedis</taxon>
        <taxon>'Torrubiella' clade</taxon>
    </lineage>
</organism>
<dbReference type="STRING" id="1531966.A0A0A1SSY8"/>
<feature type="domain" description="Beta-lactamase-related" evidence="2">
    <location>
        <begin position="283"/>
        <end position="613"/>
    </location>
</feature>
<dbReference type="HOGENOM" id="CLU_359494_0_0_1"/>
<dbReference type="PANTHER" id="PTHR46825">
    <property type="entry name" value="D-ALANYL-D-ALANINE-CARBOXYPEPTIDASE/ENDOPEPTIDASE AMPH"/>
    <property type="match status" value="1"/>
</dbReference>
<reference evidence="4 5" key="1">
    <citation type="journal article" date="2015" name="Genome Announc.">
        <title>Draft Genome Sequence and Gene Annotation of the Entomopathogenic Fungus Verticillium hemipterigenum.</title>
        <authorList>
            <person name="Horn F."/>
            <person name="Habel A."/>
            <person name="Scharf D.H."/>
            <person name="Dworschak J."/>
            <person name="Brakhage A.A."/>
            <person name="Guthke R."/>
            <person name="Hertweck C."/>
            <person name="Linde J."/>
        </authorList>
    </citation>
    <scope>NUCLEOTIDE SEQUENCE [LARGE SCALE GENOMIC DNA]</scope>
</reference>
<keyword evidence="5" id="KW-1185">Reference proteome</keyword>
<dbReference type="SUPFAM" id="SSF56601">
    <property type="entry name" value="beta-lactamase/transpeptidase-like"/>
    <property type="match status" value="1"/>
</dbReference>
<dbReference type="Pfam" id="PF00144">
    <property type="entry name" value="Beta-lactamase"/>
    <property type="match status" value="1"/>
</dbReference>
<protein>
    <submittedName>
        <fullName evidence="4">Putative NAD dependent epimerase/dehydratase</fullName>
    </submittedName>
</protein>
<sequence length="779" mass="88324">MREALQTLGFVHTYHTMDAAFINTRDCKTWLQWLRAKHDGIGRVPGRADFDRLLGNCQAVCDMPAAYFAEELVQAYPDAKVILTIRDVDKWHKSVENTLEVVDTSYLWSMVGIFARLLRMPNRWNWRMFQKIHEILYDHDFPKNGRQSFEDHYNKVRSLVPSGRLLEYHVSEGWEPLCKFLDKPVPSEDTPFINQSAEINAKLSHMFWVNLKAQSKRLLDICAYTSLLWAVVAFVQTRSVWVEEADTVSDFISQIVTKPFISLQSNSELHIKMEYFQSDKFHSRVEHIMKKRHIPGAAVAIIQGDVVHSRGFGLARLNPPAPCTPDTLFDIASSSKSMTAGAVAVLVEDLNYPEVTWTAPVSELLPDDFVLQSDEHTKNVTVEDILSHRTGVPPHDVSYLGPRAKIPDTPKSVTRNLRNLKVSHPLRTKYMYNNTMYTVATHLIEEMTKTTFPMYLKTKFFEPLQMNSTNIQPSAAIANGLGERLAKAYVWRPDLNELVEIDMPEAPEAQGAGSVVTCVNDYIKWVRAAMYHKETVTEAVSKAMIKQRMIQYPNYEFALPYTSTMICCSGWNSFHYRGRLLVSHAGEIDGIGTYHFFMPDQKFGGCIFTNGTFGRHLGYTIAFELIDSLLEVSEKEFVDWDEAVHKREGTDADYEAPDFDAIGKSLYPELTTREPNTLPLDVYVGNYANKGYHTVTVEIKDGGLFIDGSDRSLGFKLAIFHVSGQTMFGGHLHMCDQFGGAPISFEQVQFKLNDASAVVSIGIALEPALDDELIWFDKV</sequence>
<dbReference type="EMBL" id="CDHN01000002">
    <property type="protein sequence ID" value="CEJ84804.1"/>
    <property type="molecule type" value="Genomic_DNA"/>
</dbReference>
<dbReference type="InterPro" id="IPR050491">
    <property type="entry name" value="AmpC-like"/>
</dbReference>
<evidence type="ECO:0000259" key="3">
    <source>
        <dbReference type="Pfam" id="PF11954"/>
    </source>
</evidence>
<evidence type="ECO:0000259" key="2">
    <source>
        <dbReference type="Pfam" id="PF00144"/>
    </source>
</evidence>
<dbReference type="InterPro" id="IPR027417">
    <property type="entry name" value="P-loop_NTPase"/>
</dbReference>
<accession>A0A0A1SSY8</accession>
<dbReference type="PANTHER" id="PTHR46825:SF9">
    <property type="entry name" value="BETA-LACTAMASE-RELATED DOMAIN-CONTAINING PROTEIN"/>
    <property type="match status" value="1"/>
</dbReference>
<dbReference type="InterPro" id="IPR021860">
    <property type="entry name" value="Peptidase_S12_Pab87-rel_C"/>
</dbReference>
<gene>
    <name evidence="4" type="ORF">VHEMI03583</name>
</gene>
<feature type="domain" description="Peptidase S12 Pab87-related C-terminal" evidence="3">
    <location>
        <begin position="673"/>
        <end position="777"/>
    </location>
</feature>
<dbReference type="Gene3D" id="3.40.710.10">
    <property type="entry name" value="DD-peptidase/beta-lactamase superfamily"/>
    <property type="match status" value="1"/>
</dbReference>
<dbReference type="Proteomes" id="UP000039046">
    <property type="component" value="Unassembled WGS sequence"/>
</dbReference>
<dbReference type="InterPro" id="IPR040632">
    <property type="entry name" value="Sulfotransfer_4"/>
</dbReference>
<dbReference type="InterPro" id="IPR001466">
    <property type="entry name" value="Beta-lactam-related"/>
</dbReference>
<dbReference type="Gene3D" id="3.40.50.300">
    <property type="entry name" value="P-loop containing nucleotide triphosphate hydrolases"/>
    <property type="match status" value="1"/>
</dbReference>
<proteinExistence type="inferred from homology"/>
<evidence type="ECO:0000313" key="5">
    <source>
        <dbReference type="Proteomes" id="UP000039046"/>
    </source>
</evidence>
<dbReference type="AlphaFoldDB" id="A0A0A1SSY8"/>
<dbReference type="OrthoDB" id="408152at2759"/>
<dbReference type="Pfam" id="PF17784">
    <property type="entry name" value="Sulfotransfer_4"/>
    <property type="match status" value="1"/>
</dbReference>
<dbReference type="SUPFAM" id="SSF52540">
    <property type="entry name" value="P-loop containing nucleoside triphosphate hydrolases"/>
    <property type="match status" value="1"/>
</dbReference>
<name>A0A0A1SSY8_9HYPO</name>